<dbReference type="Pfam" id="PF12848">
    <property type="entry name" value="ABC_tran_Xtn"/>
    <property type="match status" value="1"/>
</dbReference>
<feature type="compositionally biased region" description="Low complexity" evidence="4">
    <location>
        <begin position="519"/>
        <end position="537"/>
    </location>
</feature>
<dbReference type="InterPro" id="IPR003593">
    <property type="entry name" value="AAA+_ATPase"/>
</dbReference>
<feature type="domain" description="ABC transporter" evidence="5">
    <location>
        <begin position="297"/>
        <end position="516"/>
    </location>
</feature>
<keyword evidence="3" id="KW-0175">Coiled coil</keyword>
<keyword evidence="1" id="KW-0547">Nucleotide-binding</keyword>
<dbReference type="InterPro" id="IPR027417">
    <property type="entry name" value="P-loop_NTPase"/>
</dbReference>
<name>A0A6J4P361_9ACTN</name>
<dbReference type="AlphaFoldDB" id="A0A6J4P361"/>
<dbReference type="SUPFAM" id="SSF52540">
    <property type="entry name" value="P-loop containing nucleoside triphosphate hydrolases"/>
    <property type="match status" value="2"/>
</dbReference>
<accession>A0A6J4P361</accession>
<organism evidence="6">
    <name type="scientific">uncultured Nocardioides sp</name>
    <dbReference type="NCBI Taxonomy" id="198441"/>
    <lineage>
        <taxon>Bacteria</taxon>
        <taxon>Bacillati</taxon>
        <taxon>Actinomycetota</taxon>
        <taxon>Actinomycetes</taxon>
        <taxon>Propionibacteriales</taxon>
        <taxon>Nocardioidaceae</taxon>
        <taxon>Nocardioides</taxon>
        <taxon>environmental samples</taxon>
    </lineage>
</organism>
<dbReference type="PROSITE" id="PS50893">
    <property type="entry name" value="ABC_TRANSPORTER_2"/>
    <property type="match status" value="2"/>
</dbReference>
<evidence type="ECO:0000256" key="2">
    <source>
        <dbReference type="ARBA" id="ARBA00022840"/>
    </source>
</evidence>
<evidence type="ECO:0000256" key="3">
    <source>
        <dbReference type="SAM" id="Coils"/>
    </source>
</evidence>
<dbReference type="Gene3D" id="3.40.50.300">
    <property type="entry name" value="P-loop containing nucleotide triphosphate hydrolases"/>
    <property type="match status" value="2"/>
</dbReference>
<evidence type="ECO:0000256" key="4">
    <source>
        <dbReference type="SAM" id="MobiDB-lite"/>
    </source>
</evidence>
<dbReference type="CDD" id="cd03221">
    <property type="entry name" value="ABCF_EF-3"/>
    <property type="match status" value="2"/>
</dbReference>
<dbReference type="GO" id="GO:0016887">
    <property type="term" value="F:ATP hydrolysis activity"/>
    <property type="evidence" value="ECO:0007669"/>
    <property type="project" value="InterPro"/>
</dbReference>
<dbReference type="Pfam" id="PF00005">
    <property type="entry name" value="ABC_tran"/>
    <property type="match status" value="2"/>
</dbReference>
<dbReference type="InterPro" id="IPR032781">
    <property type="entry name" value="ABC_tran_Xtn"/>
</dbReference>
<dbReference type="GO" id="GO:0005524">
    <property type="term" value="F:ATP binding"/>
    <property type="evidence" value="ECO:0007669"/>
    <property type="project" value="UniProtKB-KW"/>
</dbReference>
<dbReference type="PANTHER" id="PTHR42855">
    <property type="entry name" value="ABC TRANSPORTER ATP-BINDING SUBUNIT"/>
    <property type="match status" value="1"/>
</dbReference>
<gene>
    <name evidence="6" type="ORF">AVDCRST_MAG32-3209</name>
</gene>
<feature type="region of interest" description="Disordered" evidence="4">
    <location>
        <begin position="519"/>
        <end position="544"/>
    </location>
</feature>
<dbReference type="InterPro" id="IPR051309">
    <property type="entry name" value="ABCF_ATPase"/>
</dbReference>
<feature type="coiled-coil region" evidence="3">
    <location>
        <begin position="581"/>
        <end position="632"/>
    </location>
</feature>
<dbReference type="InterPro" id="IPR003439">
    <property type="entry name" value="ABC_transporter-like_ATP-bd"/>
</dbReference>
<dbReference type="PANTHER" id="PTHR42855:SF1">
    <property type="entry name" value="ABC TRANSPORTER DOMAIN-CONTAINING PROTEIN"/>
    <property type="match status" value="1"/>
</dbReference>
<keyword evidence="2" id="KW-0067">ATP-binding</keyword>
<protein>
    <submittedName>
        <fullName evidence="6">Bis-ABC ATPase Uup</fullName>
    </submittedName>
</protein>
<reference evidence="6" key="1">
    <citation type="submission" date="2020-02" db="EMBL/GenBank/DDBJ databases">
        <authorList>
            <person name="Meier V. D."/>
        </authorList>
    </citation>
    <scope>NUCLEOTIDE SEQUENCE</scope>
    <source>
        <strain evidence="6">AVDCRST_MAG32</strain>
    </source>
</reference>
<dbReference type="SMART" id="SM00382">
    <property type="entry name" value="AAA"/>
    <property type="match status" value="2"/>
</dbReference>
<dbReference type="PROSITE" id="PS00211">
    <property type="entry name" value="ABC_TRANSPORTER_1"/>
    <property type="match status" value="1"/>
</dbReference>
<proteinExistence type="predicted"/>
<feature type="domain" description="ABC transporter" evidence="5">
    <location>
        <begin position="19"/>
        <end position="233"/>
    </location>
</feature>
<sequence>MLGTRHRAARLVPDMAHLINLERVSKSYGVRPLLQDVSLGISLGERVGVVGRNGDGKTTLLEVMTGLEEPDSGRVSRTRGIEIGYLHQGDELVDSHSVRESVLQGRQDHEWAADPTTRQVVEELLAGIELDRAVVGLSGGERRRCALAALLLTRHDLVILDEPTNHLDVEAVAWLASHLVALPSALIVVTHDRWFLDAVCQTTWEVHDGAVDAYEGGYAAFVLAKAERQRQAAASEVRRQNLVRKELAWLRRGAPARTSKPKFRIEAANALIEDVPPPRDPLQLERFAAQRLGKDVIDIEDVDLARGEKVLLDHATWRVGPGQRIGVVGVNGAGKTTLLTLLSGELAPDHGRVKHGRTVALQHLTQALDDVDPEGRVLPTVEAIRRVSKTLDGQELSASSLLERFGFTGDRLTARLGDLSGGERRRFQLLKLLLTEPNVLLLDEPTNDLDIETLNVLEDFLDGWPGTLVVVSHDRYFLERVTDSTVALLGDGQVSMLPRGVEEYLERRAAMLAAAPPASPAARSVPAPSAPSSGSAPTGAGMHDAVSTASGAAAGTASVAASGPAKARPGSAEDRAARKVLARVEKQLERIAVREAELQAEMEANLTDYDLLARVGAELSQLGEEKDVLELEWLEVSEVLD</sequence>
<evidence type="ECO:0000313" key="6">
    <source>
        <dbReference type="EMBL" id="CAA9404893.1"/>
    </source>
</evidence>
<dbReference type="EMBL" id="CADCUM010000125">
    <property type="protein sequence ID" value="CAA9404893.1"/>
    <property type="molecule type" value="Genomic_DNA"/>
</dbReference>
<evidence type="ECO:0000259" key="5">
    <source>
        <dbReference type="PROSITE" id="PS50893"/>
    </source>
</evidence>
<dbReference type="InterPro" id="IPR017871">
    <property type="entry name" value="ABC_transporter-like_CS"/>
</dbReference>
<evidence type="ECO:0000256" key="1">
    <source>
        <dbReference type="ARBA" id="ARBA00022741"/>
    </source>
</evidence>